<gene>
    <name evidence="6" type="ORF">GPA21_07675</name>
</gene>
<keyword evidence="7" id="KW-1185">Reference proteome</keyword>
<evidence type="ECO:0000256" key="3">
    <source>
        <dbReference type="ARBA" id="ARBA00011738"/>
    </source>
</evidence>
<comment type="subunit">
    <text evidence="3">Homodimer.</text>
</comment>
<accession>A0A972FA12</accession>
<proteinExistence type="inferred from homology"/>
<feature type="domain" description="UspA" evidence="5">
    <location>
        <begin position="154"/>
        <end position="293"/>
    </location>
</feature>
<dbReference type="Pfam" id="PF00582">
    <property type="entry name" value="Usp"/>
    <property type="match status" value="2"/>
</dbReference>
<evidence type="ECO:0000256" key="2">
    <source>
        <dbReference type="ARBA" id="ARBA00008791"/>
    </source>
</evidence>
<dbReference type="PANTHER" id="PTHR46268">
    <property type="entry name" value="STRESS RESPONSE PROTEIN NHAX"/>
    <property type="match status" value="1"/>
</dbReference>
<evidence type="ECO:0000259" key="5">
    <source>
        <dbReference type="Pfam" id="PF00582"/>
    </source>
</evidence>
<evidence type="ECO:0000256" key="1">
    <source>
        <dbReference type="ARBA" id="ARBA00004496"/>
    </source>
</evidence>
<protein>
    <submittedName>
        <fullName evidence="6">Universal stress protein</fullName>
    </submittedName>
</protein>
<dbReference type="Gene3D" id="3.40.50.620">
    <property type="entry name" value="HUPs"/>
    <property type="match status" value="2"/>
</dbReference>
<keyword evidence="4" id="KW-0963">Cytoplasm</keyword>
<comment type="similarity">
    <text evidence="2">Belongs to the universal stress protein A family.</text>
</comment>
<comment type="subcellular location">
    <subcellularLocation>
        <location evidence="1">Cytoplasm</location>
    </subcellularLocation>
</comment>
<feature type="domain" description="UspA" evidence="5">
    <location>
        <begin position="5"/>
        <end position="147"/>
    </location>
</feature>
<dbReference type="PANTHER" id="PTHR46268:SF23">
    <property type="entry name" value="UNIVERSAL STRESS PROTEIN A-RELATED"/>
    <property type="match status" value="1"/>
</dbReference>
<reference evidence="6" key="1">
    <citation type="submission" date="2019-12" db="EMBL/GenBank/DDBJ databases">
        <title>Comparative genomics gives insights into the taxonomy of the Azoarcus-Aromatoleum group and reveals separate origins of nif in the plant-associated Azoarcus and non-plant-associated Aromatoleum sub-groups.</title>
        <authorList>
            <person name="Lafos M."/>
            <person name="Maluk M."/>
            <person name="Batista M."/>
            <person name="Junghare M."/>
            <person name="Carmona M."/>
            <person name="Faoro H."/>
            <person name="Cruz L.M."/>
            <person name="Battistoni F."/>
            <person name="De Souza E."/>
            <person name="Pedrosa F."/>
            <person name="Chen W.-M."/>
            <person name="Poole P.S."/>
            <person name="Dixon R.A."/>
            <person name="James E.K."/>
        </authorList>
    </citation>
    <scope>NUCLEOTIDE SEQUENCE</scope>
    <source>
        <strain evidence="6">NSC3</strain>
    </source>
</reference>
<dbReference type="CDD" id="cd00293">
    <property type="entry name" value="USP-like"/>
    <property type="match status" value="2"/>
</dbReference>
<dbReference type="GO" id="GO:0005737">
    <property type="term" value="C:cytoplasm"/>
    <property type="evidence" value="ECO:0007669"/>
    <property type="project" value="UniProtKB-SubCell"/>
</dbReference>
<comment type="caution">
    <text evidence="6">The sequence shown here is derived from an EMBL/GenBank/DDBJ whole genome shotgun (WGS) entry which is preliminary data.</text>
</comment>
<sequence length="299" mass="31916">MEQIKSILATTDFSETSANAAQRAAIVSRTLDAKCTIANVISRGTLNALHDLMAPDSSDELEHVLVDDALEKLHKLAAGLKSEYGVEAAVSVSAGSVLRQIAQQAESQGASLIVMGAHGSGFVRDLLIGSTTDRVLRKTDRPMLVVRKKPAGDYQRVLVPVDFSERSGAAIALAHVVAPKAELVLMHAYQVPYEGHLRMAGVAESKMVELRQSAKDEAARQLEEFVAGIGVSGASIRPLLVQGQAASAIVEQAAKLECDLIAIGKQGLRMIEELVLGSVTRQVLEQAPCDVLVADRKRH</sequence>
<name>A0A972FA12_9RHOO</name>
<dbReference type="InterPro" id="IPR006015">
    <property type="entry name" value="Universal_stress_UspA"/>
</dbReference>
<dbReference type="InterPro" id="IPR014729">
    <property type="entry name" value="Rossmann-like_a/b/a_fold"/>
</dbReference>
<evidence type="ECO:0000256" key="4">
    <source>
        <dbReference type="ARBA" id="ARBA00022490"/>
    </source>
</evidence>
<dbReference type="AlphaFoldDB" id="A0A972FA12"/>
<dbReference type="SUPFAM" id="SSF52402">
    <property type="entry name" value="Adenine nucleotide alpha hydrolases-like"/>
    <property type="match status" value="2"/>
</dbReference>
<evidence type="ECO:0000313" key="7">
    <source>
        <dbReference type="Proteomes" id="UP000599523"/>
    </source>
</evidence>
<dbReference type="RefSeq" id="WP_168987618.1">
    <property type="nucleotide sequence ID" value="NZ_CAWPHM010000259.1"/>
</dbReference>
<dbReference type="PRINTS" id="PR01438">
    <property type="entry name" value="UNVRSLSTRESS"/>
</dbReference>
<evidence type="ECO:0000313" key="6">
    <source>
        <dbReference type="EMBL" id="NMG02849.1"/>
    </source>
</evidence>
<dbReference type="EMBL" id="WTVM01000035">
    <property type="protein sequence ID" value="NMG02849.1"/>
    <property type="molecule type" value="Genomic_DNA"/>
</dbReference>
<dbReference type="Proteomes" id="UP000599523">
    <property type="component" value="Unassembled WGS sequence"/>
</dbReference>
<dbReference type="InterPro" id="IPR006016">
    <property type="entry name" value="UspA"/>
</dbReference>
<organism evidence="6 7">
    <name type="scientific">Azoarcus taiwanensis</name>
    <dbReference type="NCBI Taxonomy" id="666964"/>
    <lineage>
        <taxon>Bacteria</taxon>
        <taxon>Pseudomonadati</taxon>
        <taxon>Pseudomonadota</taxon>
        <taxon>Betaproteobacteria</taxon>
        <taxon>Rhodocyclales</taxon>
        <taxon>Zoogloeaceae</taxon>
        <taxon>Azoarcus</taxon>
    </lineage>
</organism>